<dbReference type="PANTHER" id="PTHR13906:SF4">
    <property type="entry name" value="LYSOPHOSPHOLIPID ACYLTRANSFERASE 6"/>
    <property type="match status" value="1"/>
</dbReference>
<feature type="region of interest" description="Disordered" evidence="7">
    <location>
        <begin position="1001"/>
        <end position="1035"/>
    </location>
</feature>
<keyword evidence="6" id="KW-0012">Acyltransferase</keyword>
<sequence length="1035" mass="116535">MLPYINAPFEYVAGALGNSADELKLVFSFYLSYPLAAVLKRIPDKEPWKKNVFVISVSMFYLVGLFDLWSGLRTIFISAGGAYLISSKIHSPYMPWIGFVFLMGHMSVNHIYRQAVNDPSVFDITGAQMVLVMKLTAFCWNVQDGRLPDSELTDFQRQHAIRTMPSLLDYIGYVFFFPAIMAGPAFDYADYSQYITTTMFTLPPGTDPSKAPPTRKKRKIPRSGWPAAIKAAYGTLWLVAFIKFSSWYYPAFFLGGEWMQYNFLRRIWQLYMLGLTTRMKYYAVWSLSEGSCILSGIGYNGLDPKTNRPKWDRLTNIVPLEIESAQNARAYLGFWNINTNHWLKNYMYLRVTPKGQKPGFRATLATFVTSAFWHGFYPGYYLAFILAAFVQTAAKNGRRLVRPLFMTPDGKTPLPSKKYYDFFTAVLTQTVFAFVVAPFILLGFSDTIKVWARVYFYTLVGVAASFALFSRSFPFRKMLVQRQSARAPPPAANVYDDPAIEKAAREEIRRERLARTTSADSVASVAGQSKMPLLGIADDPEKEIDEIVAEVKAEIELRKRRGSVMQGFDLKKAVQEKLSQFNKTANAQLRCLLSDCQALRDRPGPSRIIVYAQRFCPTSRGRADHTVRFKRSVSGTSVQASHRYRVSFPLQPPAKTEMTDLEFCVIKKGLFAYSYEHACMKALQRMNAYFVWLIKITGLPVRSGLENGRARSWSVDRWGNVGVDSAQWCLLGTEVILLLGEAATTQAGQILGFGKRTQDIQPQYLATIALGSAATSTVSSLAATMSKISFGVTLLRLTSGCLRWFVWFCIVSLFLIMLPSALSPWIQCETVATTWNDSHDHCWASDGAINYGIFNAAWCAAADFALALLPWYLIWGLQLKFREKIGVSVAMSMGMLSGICAIVKGVYVIQLREQDFSYNGKDLVIWTVVETATAIVGASIPVLRVFFKETICSYSRSRARTTKSVPLSRLNQSQHSTNTTTVHAMPQGKEGIWSMIEEESDSASQRGILEDEEMGRSRRQTLYESEGPITQLDHF</sequence>
<feature type="transmembrane region" description="Helical" evidence="8">
    <location>
        <begin position="170"/>
        <end position="189"/>
    </location>
</feature>
<dbReference type="EMBL" id="QGDH01000061">
    <property type="protein sequence ID" value="RAR11051.1"/>
    <property type="molecule type" value="Genomic_DNA"/>
</dbReference>
<evidence type="ECO:0000256" key="5">
    <source>
        <dbReference type="ARBA" id="ARBA00023136"/>
    </source>
</evidence>
<feature type="transmembrane region" description="Helical" evidence="8">
    <location>
        <begin position="93"/>
        <end position="112"/>
    </location>
</feature>
<evidence type="ECO:0000259" key="9">
    <source>
        <dbReference type="Pfam" id="PF20684"/>
    </source>
</evidence>
<accession>A0A364N3F6</accession>
<evidence type="ECO:0000256" key="1">
    <source>
        <dbReference type="ARBA" id="ARBA00004141"/>
    </source>
</evidence>
<protein>
    <submittedName>
        <fullName evidence="10">Mboat family protein</fullName>
    </submittedName>
</protein>
<keyword evidence="2" id="KW-0808">Transferase</keyword>
<evidence type="ECO:0000256" key="7">
    <source>
        <dbReference type="SAM" id="MobiDB-lite"/>
    </source>
</evidence>
<feature type="transmembrane region" description="Helical" evidence="8">
    <location>
        <begin position="853"/>
        <end position="875"/>
    </location>
</feature>
<feature type="transmembrane region" description="Helical" evidence="8">
    <location>
        <begin position="380"/>
        <end position="398"/>
    </location>
</feature>
<dbReference type="STRING" id="183478.A0A364N3F6"/>
<feature type="transmembrane region" description="Helical" evidence="8">
    <location>
        <begin position="52"/>
        <end position="72"/>
    </location>
</feature>
<feature type="transmembrane region" description="Helical" evidence="8">
    <location>
        <begin position="804"/>
        <end position="826"/>
    </location>
</feature>
<dbReference type="Pfam" id="PF03062">
    <property type="entry name" value="MBOAT"/>
    <property type="match status" value="1"/>
</dbReference>
<organism evidence="10 11">
    <name type="scientific">Stemphylium lycopersici</name>
    <name type="common">Tomato gray leaf spot disease fungus</name>
    <name type="synonym">Thyrospora lycopersici</name>
    <dbReference type="NCBI Taxonomy" id="183478"/>
    <lineage>
        <taxon>Eukaryota</taxon>
        <taxon>Fungi</taxon>
        <taxon>Dikarya</taxon>
        <taxon>Ascomycota</taxon>
        <taxon>Pezizomycotina</taxon>
        <taxon>Dothideomycetes</taxon>
        <taxon>Pleosporomycetidae</taxon>
        <taxon>Pleosporales</taxon>
        <taxon>Pleosporineae</taxon>
        <taxon>Pleosporaceae</taxon>
        <taxon>Stemphylium</taxon>
    </lineage>
</organism>
<dbReference type="GO" id="GO:0005783">
    <property type="term" value="C:endoplasmic reticulum"/>
    <property type="evidence" value="ECO:0007669"/>
    <property type="project" value="TreeGrafter"/>
</dbReference>
<keyword evidence="4 8" id="KW-1133">Transmembrane helix</keyword>
<dbReference type="InterPro" id="IPR049941">
    <property type="entry name" value="LPLAT_7/PORCN-like"/>
</dbReference>
<dbReference type="GO" id="GO:0003841">
    <property type="term" value="F:1-acylglycerol-3-phosphate O-acyltransferase activity"/>
    <property type="evidence" value="ECO:0007669"/>
    <property type="project" value="TreeGrafter"/>
</dbReference>
<name>A0A364N3F6_STELY</name>
<feature type="transmembrane region" description="Helical" evidence="8">
    <location>
        <begin position="225"/>
        <end position="249"/>
    </location>
</feature>
<dbReference type="GO" id="GO:0047184">
    <property type="term" value="F:1-acylglycerophosphocholine O-acyltransferase activity"/>
    <property type="evidence" value="ECO:0007669"/>
    <property type="project" value="TreeGrafter"/>
</dbReference>
<keyword evidence="11" id="KW-1185">Reference proteome</keyword>
<dbReference type="GO" id="GO:0016020">
    <property type="term" value="C:membrane"/>
    <property type="evidence" value="ECO:0007669"/>
    <property type="project" value="UniProtKB-SubCell"/>
</dbReference>
<reference evidence="11" key="1">
    <citation type="submission" date="2018-05" db="EMBL/GenBank/DDBJ databases">
        <title>Draft genome sequence of Stemphylium lycopersici strain CIDEFI 213.</title>
        <authorList>
            <person name="Medina R."/>
            <person name="Franco M.E.E."/>
            <person name="Lucentini C.G."/>
            <person name="Saparrat M.C.N."/>
            <person name="Balatti P.A."/>
        </authorList>
    </citation>
    <scope>NUCLEOTIDE SEQUENCE [LARGE SCALE GENOMIC DNA]</scope>
    <source>
        <strain evidence="11">CIDEFI 213</strain>
    </source>
</reference>
<evidence type="ECO:0000313" key="11">
    <source>
        <dbReference type="Proteomes" id="UP000249619"/>
    </source>
</evidence>
<dbReference type="AlphaFoldDB" id="A0A364N3F6"/>
<proteinExistence type="predicted"/>
<evidence type="ECO:0000256" key="3">
    <source>
        <dbReference type="ARBA" id="ARBA00022692"/>
    </source>
</evidence>
<dbReference type="GO" id="GO:0046474">
    <property type="term" value="P:glycerophospholipid biosynthetic process"/>
    <property type="evidence" value="ECO:0007669"/>
    <property type="project" value="TreeGrafter"/>
</dbReference>
<feature type="domain" description="Rhodopsin" evidence="9">
    <location>
        <begin position="728"/>
        <end position="948"/>
    </location>
</feature>
<keyword evidence="5 8" id="KW-0472">Membrane</keyword>
<evidence type="ECO:0000256" key="6">
    <source>
        <dbReference type="ARBA" id="ARBA00023315"/>
    </source>
</evidence>
<dbReference type="InterPro" id="IPR004299">
    <property type="entry name" value="MBOAT_fam"/>
</dbReference>
<comment type="caution">
    <text evidence="10">The sequence shown here is derived from an EMBL/GenBank/DDBJ whole genome shotgun (WGS) entry which is preliminary data.</text>
</comment>
<dbReference type="Proteomes" id="UP000249619">
    <property type="component" value="Unassembled WGS sequence"/>
</dbReference>
<dbReference type="PANTHER" id="PTHR13906">
    <property type="entry name" value="PORCUPINE"/>
    <property type="match status" value="1"/>
</dbReference>
<comment type="subcellular location">
    <subcellularLocation>
        <location evidence="1">Membrane</location>
        <topology evidence="1">Multi-pass membrane protein</topology>
    </subcellularLocation>
</comment>
<evidence type="ECO:0000256" key="4">
    <source>
        <dbReference type="ARBA" id="ARBA00022989"/>
    </source>
</evidence>
<feature type="transmembrane region" description="Helical" evidence="8">
    <location>
        <begin position="419"/>
        <end position="444"/>
    </location>
</feature>
<keyword evidence="3 8" id="KW-0812">Transmembrane</keyword>
<evidence type="ECO:0000256" key="2">
    <source>
        <dbReference type="ARBA" id="ARBA00022679"/>
    </source>
</evidence>
<dbReference type="InterPro" id="IPR049326">
    <property type="entry name" value="Rhodopsin_dom_fungi"/>
</dbReference>
<feature type="transmembrane region" description="Helical" evidence="8">
    <location>
        <begin position="887"/>
        <end position="911"/>
    </location>
</feature>
<evidence type="ECO:0000256" key="8">
    <source>
        <dbReference type="SAM" id="Phobius"/>
    </source>
</evidence>
<dbReference type="GO" id="GO:0030258">
    <property type="term" value="P:lipid modification"/>
    <property type="evidence" value="ECO:0007669"/>
    <property type="project" value="TreeGrafter"/>
</dbReference>
<gene>
    <name evidence="10" type="ORF">DDE83_004809</name>
</gene>
<feature type="transmembrane region" description="Helical" evidence="8">
    <location>
        <begin position="923"/>
        <end position="947"/>
    </location>
</feature>
<evidence type="ECO:0000313" key="10">
    <source>
        <dbReference type="EMBL" id="RAR11051.1"/>
    </source>
</evidence>
<feature type="transmembrane region" description="Helical" evidence="8">
    <location>
        <begin position="450"/>
        <end position="469"/>
    </location>
</feature>
<dbReference type="Pfam" id="PF20684">
    <property type="entry name" value="Fung_rhodopsin"/>
    <property type="match status" value="1"/>
</dbReference>